<keyword evidence="5" id="KW-0328">Glycosyltransferase</keyword>
<proteinExistence type="inferred from homology"/>
<accession>A0A6G1I0I0</accession>
<evidence type="ECO:0000256" key="9">
    <source>
        <dbReference type="ARBA" id="ARBA00022968"/>
    </source>
</evidence>
<evidence type="ECO:0000256" key="8">
    <source>
        <dbReference type="ARBA" id="ARBA00022741"/>
    </source>
</evidence>
<keyword evidence="7" id="KW-0812">Transmembrane</keyword>
<evidence type="ECO:0000256" key="11">
    <source>
        <dbReference type="ARBA" id="ARBA00023136"/>
    </source>
</evidence>
<evidence type="ECO:0000256" key="2">
    <source>
        <dbReference type="ARBA" id="ARBA00004922"/>
    </source>
</evidence>
<organism evidence="14 15">
    <name type="scientific">Trichodelitschia bisporula</name>
    <dbReference type="NCBI Taxonomy" id="703511"/>
    <lineage>
        <taxon>Eukaryota</taxon>
        <taxon>Fungi</taxon>
        <taxon>Dikarya</taxon>
        <taxon>Ascomycota</taxon>
        <taxon>Pezizomycotina</taxon>
        <taxon>Dothideomycetes</taxon>
        <taxon>Dothideomycetes incertae sedis</taxon>
        <taxon>Phaeotrichales</taxon>
        <taxon>Phaeotrichaceae</taxon>
        <taxon>Trichodelitschia</taxon>
    </lineage>
</organism>
<evidence type="ECO:0000256" key="6">
    <source>
        <dbReference type="ARBA" id="ARBA00022679"/>
    </source>
</evidence>
<feature type="compositionally biased region" description="Basic and acidic residues" evidence="12">
    <location>
        <begin position="592"/>
        <end position="605"/>
    </location>
</feature>
<dbReference type="PANTHER" id="PTHR23033">
    <property type="entry name" value="BETA1,3-GALACTOSYLTRANSFERASE"/>
    <property type="match status" value="1"/>
</dbReference>
<feature type="region of interest" description="Disordered" evidence="12">
    <location>
        <begin position="40"/>
        <end position="79"/>
    </location>
</feature>
<feature type="compositionally biased region" description="Basic and acidic residues" evidence="12">
    <location>
        <begin position="531"/>
        <end position="584"/>
    </location>
</feature>
<evidence type="ECO:0000256" key="3">
    <source>
        <dbReference type="ARBA" id="ARBA00006462"/>
    </source>
</evidence>
<dbReference type="GO" id="GO:0000166">
    <property type="term" value="F:nucleotide binding"/>
    <property type="evidence" value="ECO:0007669"/>
    <property type="project" value="UniProtKB-KW"/>
</dbReference>
<dbReference type="AlphaFoldDB" id="A0A6G1I0I0"/>
<gene>
    <name evidence="14" type="ORF">EJ06DRAFT_528918</name>
</gene>
<feature type="compositionally biased region" description="Basic and acidic residues" evidence="12">
    <location>
        <begin position="40"/>
        <end position="49"/>
    </location>
</feature>
<dbReference type="InterPro" id="IPR026050">
    <property type="entry name" value="C1GALT1/C1GALT1_chp1"/>
</dbReference>
<dbReference type="GO" id="GO:0016263">
    <property type="term" value="F:glycoprotein-N-acetylgalactosamine 3-beta-galactosyltransferase activity"/>
    <property type="evidence" value="ECO:0007669"/>
    <property type="project" value="UniProtKB-EC"/>
</dbReference>
<keyword evidence="9" id="KW-0735">Signal-anchor</keyword>
<dbReference type="Proteomes" id="UP000799640">
    <property type="component" value="Unassembled WGS sequence"/>
</dbReference>
<sequence length="642" mass="71241">MNGLTALLRPRGPFQGPRLLSAIVVIALFLFFLNQPYSSTERRVPDLRPENQPGTNPAAAPTAGKPTANQGAPDAPAKDASMSDKLLEYIKGANAASKNEPAKGHAAVAAPTAGNDTQTHVDPACAHLPDTSDVLVVMRSPAAELYKLMPAHFMTDLACAPFELFSTVGIDIGPYKVHDTIAGISERRRAQHKDFELYEKIKNAQVAAQDLATLVEDSEHNLDRWTILPALLQAYKLHPQKKWFVLVESDTYLSMANLMPWLAKLDSSQPIYAGAQVLINDIELAHSGSGMLISGAAVKKLAALADERMEVWEEAVGHTCCGDKILSMAFSEAGVRLTRAFPMLQGETPFSLDWSNRHWCRAATTWHRMTPASIDLLWQFERAWQGKHRDEANPPPMLFRDYFTTFVLSVVRAAPNRTDWDNLSESWTITDDTKFGQYAYYSAEACRAACELREPCVQFAWEPGKCRLGKEVRMGELVKAERRMESGWLMHRVERLMSSQQGCAGVQPWEVERSAPVGSKLVFDTGAKKIEVPEPKKAEGTKVEPNKEEPKMEEEKKEEPKQEESKEAEKKEGNQEEEQKHESSQDGETNEEEHKESNDKEESKSEPSIANIEMGSGGKEYEGTPESNGVIGKDEVGTSSTQ</sequence>
<evidence type="ECO:0000313" key="14">
    <source>
        <dbReference type="EMBL" id="KAF2401762.1"/>
    </source>
</evidence>
<dbReference type="Pfam" id="PF02434">
    <property type="entry name" value="Fringe"/>
    <property type="match status" value="1"/>
</dbReference>
<comment type="similarity">
    <text evidence="3">Belongs to the glycosyltransferase 31 family. Beta3-Gal-T subfamily.</text>
</comment>
<feature type="region of interest" description="Disordered" evidence="12">
    <location>
        <begin position="531"/>
        <end position="642"/>
    </location>
</feature>
<dbReference type="EMBL" id="ML996692">
    <property type="protein sequence ID" value="KAF2401762.1"/>
    <property type="molecule type" value="Genomic_DNA"/>
</dbReference>
<reference evidence="14" key="1">
    <citation type="journal article" date="2020" name="Stud. Mycol.">
        <title>101 Dothideomycetes genomes: a test case for predicting lifestyles and emergence of pathogens.</title>
        <authorList>
            <person name="Haridas S."/>
            <person name="Albert R."/>
            <person name="Binder M."/>
            <person name="Bloem J."/>
            <person name="Labutti K."/>
            <person name="Salamov A."/>
            <person name="Andreopoulos B."/>
            <person name="Baker S."/>
            <person name="Barry K."/>
            <person name="Bills G."/>
            <person name="Bluhm B."/>
            <person name="Cannon C."/>
            <person name="Castanera R."/>
            <person name="Culley D."/>
            <person name="Daum C."/>
            <person name="Ezra D."/>
            <person name="Gonzalez J."/>
            <person name="Henrissat B."/>
            <person name="Kuo A."/>
            <person name="Liang C."/>
            <person name="Lipzen A."/>
            <person name="Lutzoni F."/>
            <person name="Magnuson J."/>
            <person name="Mondo S."/>
            <person name="Nolan M."/>
            <person name="Ohm R."/>
            <person name="Pangilinan J."/>
            <person name="Park H.-J."/>
            <person name="Ramirez L."/>
            <person name="Alfaro M."/>
            <person name="Sun H."/>
            <person name="Tritt A."/>
            <person name="Yoshinaga Y."/>
            <person name="Zwiers L.-H."/>
            <person name="Turgeon B."/>
            <person name="Goodwin S."/>
            <person name="Spatafora J."/>
            <person name="Crous P."/>
            <person name="Grigoriev I."/>
        </authorList>
    </citation>
    <scope>NUCLEOTIDE SEQUENCE</scope>
    <source>
        <strain evidence="14">CBS 262.69</strain>
    </source>
</reference>
<evidence type="ECO:0000256" key="4">
    <source>
        <dbReference type="ARBA" id="ARBA00012557"/>
    </source>
</evidence>
<feature type="domain" description="Fringe-like glycosyltransferase" evidence="13">
    <location>
        <begin position="198"/>
        <end position="332"/>
    </location>
</feature>
<evidence type="ECO:0000256" key="5">
    <source>
        <dbReference type="ARBA" id="ARBA00022676"/>
    </source>
</evidence>
<evidence type="ECO:0000313" key="15">
    <source>
        <dbReference type="Proteomes" id="UP000799640"/>
    </source>
</evidence>
<keyword evidence="6" id="KW-0808">Transferase</keyword>
<dbReference type="OrthoDB" id="414175at2759"/>
<evidence type="ECO:0000256" key="7">
    <source>
        <dbReference type="ARBA" id="ARBA00022692"/>
    </source>
</evidence>
<evidence type="ECO:0000256" key="12">
    <source>
        <dbReference type="SAM" id="MobiDB-lite"/>
    </source>
</evidence>
<evidence type="ECO:0000256" key="1">
    <source>
        <dbReference type="ARBA" id="ARBA00004606"/>
    </source>
</evidence>
<dbReference type="Gene3D" id="3.90.550.50">
    <property type="match status" value="1"/>
</dbReference>
<comment type="subcellular location">
    <subcellularLocation>
        <location evidence="1">Membrane</location>
        <topology evidence="1">Single-pass type II membrane protein</topology>
    </subcellularLocation>
</comment>
<evidence type="ECO:0000259" key="13">
    <source>
        <dbReference type="Pfam" id="PF02434"/>
    </source>
</evidence>
<keyword evidence="11" id="KW-0472">Membrane</keyword>
<protein>
    <recommendedName>
        <fullName evidence="4">N-acetylgalactosaminide beta-1,3-galactosyltransferase</fullName>
        <ecNumber evidence="4">2.4.1.122</ecNumber>
    </recommendedName>
</protein>
<comment type="pathway">
    <text evidence="2">Protein modification; protein glycosylation.</text>
</comment>
<dbReference type="PANTHER" id="PTHR23033:SF47">
    <property type="entry name" value="APPLE DOMAIN-CONTAINING PROTEIN-RELATED"/>
    <property type="match status" value="1"/>
</dbReference>
<keyword evidence="10" id="KW-1133">Transmembrane helix</keyword>
<feature type="compositionally biased region" description="Low complexity" evidence="12">
    <location>
        <begin position="53"/>
        <end position="69"/>
    </location>
</feature>
<evidence type="ECO:0000256" key="10">
    <source>
        <dbReference type="ARBA" id="ARBA00022989"/>
    </source>
</evidence>
<keyword evidence="15" id="KW-1185">Reference proteome</keyword>
<feature type="region of interest" description="Disordered" evidence="12">
    <location>
        <begin position="98"/>
        <end position="118"/>
    </location>
</feature>
<dbReference type="InterPro" id="IPR003378">
    <property type="entry name" value="Fringe-like_glycosylTrfase"/>
</dbReference>
<dbReference type="EC" id="2.4.1.122" evidence="4"/>
<keyword evidence="8" id="KW-0547">Nucleotide-binding</keyword>
<name>A0A6G1I0I0_9PEZI</name>
<dbReference type="GO" id="GO:0016020">
    <property type="term" value="C:membrane"/>
    <property type="evidence" value="ECO:0007669"/>
    <property type="project" value="UniProtKB-SubCell"/>
</dbReference>